<dbReference type="NCBIfam" id="NF008528">
    <property type="entry name" value="PRK11463.1-2"/>
    <property type="match status" value="1"/>
</dbReference>
<dbReference type="PANTHER" id="PTHR35335:SF1">
    <property type="entry name" value="UPF0716 PROTEIN FXSA"/>
    <property type="match status" value="1"/>
</dbReference>
<dbReference type="PANTHER" id="PTHR35335">
    <property type="entry name" value="UPF0716 PROTEIN FXSA"/>
    <property type="match status" value="1"/>
</dbReference>
<dbReference type="Pfam" id="PF04186">
    <property type="entry name" value="FxsA"/>
    <property type="match status" value="1"/>
</dbReference>
<dbReference type="AlphaFoldDB" id="A0A7Z0I2N3"/>
<dbReference type="Proteomes" id="UP000529417">
    <property type="component" value="Unassembled WGS sequence"/>
</dbReference>
<dbReference type="EMBL" id="JACBXS010000078">
    <property type="protein sequence ID" value="NYS26806.1"/>
    <property type="molecule type" value="Genomic_DNA"/>
</dbReference>
<keyword evidence="2" id="KW-0812">Transmembrane</keyword>
<keyword evidence="2" id="KW-1133">Transmembrane helix</keyword>
<feature type="transmembrane region" description="Helical" evidence="2">
    <location>
        <begin position="28"/>
        <end position="46"/>
    </location>
</feature>
<evidence type="ECO:0000256" key="2">
    <source>
        <dbReference type="SAM" id="Phobius"/>
    </source>
</evidence>
<feature type="transmembrane region" description="Helical" evidence="2">
    <location>
        <begin position="81"/>
        <end position="102"/>
    </location>
</feature>
<organism evidence="3 4">
    <name type="scientific">Rhabdonatronobacter sediminivivens</name>
    <dbReference type="NCBI Taxonomy" id="2743469"/>
    <lineage>
        <taxon>Bacteria</taxon>
        <taxon>Pseudomonadati</taxon>
        <taxon>Pseudomonadota</taxon>
        <taxon>Alphaproteobacteria</taxon>
        <taxon>Rhodobacterales</taxon>
        <taxon>Paracoccaceae</taxon>
        <taxon>Rhabdonatronobacter</taxon>
    </lineage>
</organism>
<evidence type="ECO:0000256" key="1">
    <source>
        <dbReference type="SAM" id="MobiDB-lite"/>
    </source>
</evidence>
<evidence type="ECO:0000313" key="4">
    <source>
        <dbReference type="Proteomes" id="UP000529417"/>
    </source>
</evidence>
<protein>
    <submittedName>
        <fullName evidence="3">FxsA family protein</fullName>
    </submittedName>
</protein>
<feature type="region of interest" description="Disordered" evidence="1">
    <location>
        <begin position="125"/>
        <end position="160"/>
    </location>
</feature>
<gene>
    <name evidence="3" type="ORF">HUK65_17710</name>
</gene>
<comment type="caution">
    <text evidence="3">The sequence shown here is derived from an EMBL/GenBank/DDBJ whole genome shotgun (WGS) entry which is preliminary data.</text>
</comment>
<dbReference type="InterPro" id="IPR007313">
    <property type="entry name" value="FxsA"/>
</dbReference>
<evidence type="ECO:0000313" key="3">
    <source>
        <dbReference type="EMBL" id="NYS26806.1"/>
    </source>
</evidence>
<dbReference type="RefSeq" id="WP_179907596.1">
    <property type="nucleotide sequence ID" value="NZ_JACBXS010000078.1"/>
</dbReference>
<reference evidence="3 4" key="1">
    <citation type="journal article" date="2000" name="Arch. Microbiol.">
        <title>Rhodobaca bogoriensis gen. nov. and sp. nov., an alkaliphilic purple nonsulfur bacterium from African Rift Valley soda lakes.</title>
        <authorList>
            <person name="Milford A.D."/>
            <person name="Achenbach L.A."/>
            <person name="Jung D.O."/>
            <person name="Madigan M.T."/>
        </authorList>
    </citation>
    <scope>NUCLEOTIDE SEQUENCE [LARGE SCALE GENOMIC DNA]</scope>
    <source>
        <strain evidence="3 4">2376</strain>
    </source>
</reference>
<dbReference type="GO" id="GO:0016020">
    <property type="term" value="C:membrane"/>
    <property type="evidence" value="ECO:0007669"/>
    <property type="project" value="InterPro"/>
</dbReference>
<sequence>MRILLALVALPLIEITLFVQTGRWLGLWPVLGLVVVSALAGGMVLARGRYSTLRELQAAVEQERDPAGPLGHAALRMMGGMLLVVPGFFSDALGLLLMLPLVRAQMLRGMMARMQVMRATAARRQGTRAGDVVEGDYEVQEPRADSPWRELPRDHPENRH</sequence>
<name>A0A7Z0I2N3_9RHOB</name>
<proteinExistence type="predicted"/>
<keyword evidence="2" id="KW-0472">Membrane</keyword>
<feature type="compositionally biased region" description="Basic and acidic residues" evidence="1">
    <location>
        <begin position="140"/>
        <end position="160"/>
    </location>
</feature>
<accession>A0A7Z0I2N3</accession>
<keyword evidence="4" id="KW-1185">Reference proteome</keyword>